<dbReference type="OrthoDB" id="3067877at2759"/>
<name>A0A8H6Z7S6_9AGAR</name>
<organism evidence="1 2">
    <name type="scientific">Mycena sanguinolenta</name>
    <dbReference type="NCBI Taxonomy" id="230812"/>
    <lineage>
        <taxon>Eukaryota</taxon>
        <taxon>Fungi</taxon>
        <taxon>Dikarya</taxon>
        <taxon>Basidiomycota</taxon>
        <taxon>Agaricomycotina</taxon>
        <taxon>Agaricomycetes</taxon>
        <taxon>Agaricomycetidae</taxon>
        <taxon>Agaricales</taxon>
        <taxon>Marasmiineae</taxon>
        <taxon>Mycenaceae</taxon>
        <taxon>Mycena</taxon>
    </lineage>
</organism>
<sequence>MAWKTFNLTPTDSDFYDDEGEWTEYFAGVSKLYHPLSAVNEYLLDSAPDATVAVTHDDEWMSMMTEDDQVVPDASELIQRICHKYSLVKAPGNTLEWFGLRILANKMQFPKILQKAQWSMIPASPSIILL</sequence>
<dbReference type="EMBL" id="JACAZH010000003">
    <property type="protein sequence ID" value="KAF7373868.1"/>
    <property type="molecule type" value="Genomic_DNA"/>
</dbReference>
<accession>A0A8H6Z7S6</accession>
<dbReference type="Proteomes" id="UP000623467">
    <property type="component" value="Unassembled WGS sequence"/>
</dbReference>
<proteinExistence type="predicted"/>
<evidence type="ECO:0000313" key="2">
    <source>
        <dbReference type="Proteomes" id="UP000623467"/>
    </source>
</evidence>
<gene>
    <name evidence="1" type="ORF">MSAN_00598900</name>
</gene>
<comment type="caution">
    <text evidence="1">The sequence shown here is derived from an EMBL/GenBank/DDBJ whole genome shotgun (WGS) entry which is preliminary data.</text>
</comment>
<keyword evidence="2" id="KW-1185">Reference proteome</keyword>
<reference evidence="1" key="1">
    <citation type="submission" date="2020-05" db="EMBL/GenBank/DDBJ databases">
        <title>Mycena genomes resolve the evolution of fungal bioluminescence.</title>
        <authorList>
            <person name="Tsai I.J."/>
        </authorList>
    </citation>
    <scope>NUCLEOTIDE SEQUENCE</scope>
    <source>
        <strain evidence="1">160909Yilan</strain>
    </source>
</reference>
<protein>
    <submittedName>
        <fullName evidence="1">WD40-containing domain protein</fullName>
    </submittedName>
</protein>
<dbReference type="AlphaFoldDB" id="A0A8H6Z7S6"/>
<evidence type="ECO:0000313" key="1">
    <source>
        <dbReference type="EMBL" id="KAF7373868.1"/>
    </source>
</evidence>